<sequence length="62" mass="7021">MVEAAAEKLHASTRVELEEIEQSIISHGPGAEAPAAPWTRDRRRRRRRRLIDAVRAAVRLGH</sequence>
<evidence type="ECO:0000313" key="2">
    <source>
        <dbReference type="EMBL" id="KSW10721.1"/>
    </source>
</evidence>
<comment type="caution">
    <text evidence="2">The sequence shown here is derived from an EMBL/GenBank/DDBJ whole genome shotgun (WGS) entry which is preliminary data.</text>
</comment>
<organism evidence="2 3">
    <name type="scientific">Pyrodictium occultum</name>
    <dbReference type="NCBI Taxonomy" id="2309"/>
    <lineage>
        <taxon>Archaea</taxon>
        <taxon>Thermoproteota</taxon>
        <taxon>Thermoprotei</taxon>
        <taxon>Desulfurococcales</taxon>
        <taxon>Pyrodictiaceae</taxon>
        <taxon>Pyrodictium</taxon>
    </lineage>
</organism>
<gene>
    <name evidence="2" type="ORF">CF15_08020</name>
</gene>
<dbReference type="EMBL" id="LNTB01000002">
    <property type="protein sequence ID" value="KSW10721.1"/>
    <property type="molecule type" value="Genomic_DNA"/>
</dbReference>
<protein>
    <submittedName>
        <fullName evidence="2">Uncharacterized protein</fullName>
    </submittedName>
</protein>
<dbReference type="AlphaFoldDB" id="A0A0V8RRN4"/>
<keyword evidence="3" id="KW-1185">Reference proteome</keyword>
<reference evidence="2 3" key="1">
    <citation type="submission" date="2015-11" db="EMBL/GenBank/DDBJ databases">
        <title>Genome sequence of Pyrodictium occultum PL-19, a marine hyperthermophilic archaeon isolated from Volcano, Italy.</title>
        <authorList>
            <person name="Utturkar S."/>
            <person name="Huber H."/>
            <person name="Leptihn S."/>
            <person name="Brown S."/>
            <person name="Stetter K.O."/>
            <person name="Podar M."/>
        </authorList>
    </citation>
    <scope>NUCLEOTIDE SEQUENCE [LARGE SCALE GENOMIC DNA]</scope>
    <source>
        <strain evidence="2 3">PL-19</strain>
    </source>
</reference>
<dbReference type="Proteomes" id="UP000053352">
    <property type="component" value="Unassembled WGS sequence"/>
</dbReference>
<evidence type="ECO:0000256" key="1">
    <source>
        <dbReference type="SAM" id="MobiDB-lite"/>
    </source>
</evidence>
<dbReference type="STRING" id="2309.CF15_08020"/>
<name>A0A0V8RRN4_PYROC</name>
<feature type="region of interest" description="Disordered" evidence="1">
    <location>
        <begin position="24"/>
        <end position="43"/>
    </location>
</feature>
<proteinExistence type="predicted"/>
<accession>A0A0V8RRN4</accession>
<evidence type="ECO:0000313" key="3">
    <source>
        <dbReference type="Proteomes" id="UP000053352"/>
    </source>
</evidence>